<proteinExistence type="predicted"/>
<feature type="region of interest" description="Disordered" evidence="1">
    <location>
        <begin position="159"/>
        <end position="185"/>
    </location>
</feature>
<accession>A0AA41UY83</accession>
<evidence type="ECO:0000313" key="4">
    <source>
        <dbReference type="Proteomes" id="UP001177140"/>
    </source>
</evidence>
<feature type="region of interest" description="Disordered" evidence="1">
    <location>
        <begin position="71"/>
        <end position="107"/>
    </location>
</feature>
<keyword evidence="2" id="KW-0472">Membrane</keyword>
<feature type="transmembrane region" description="Helical" evidence="2">
    <location>
        <begin position="20"/>
        <end position="40"/>
    </location>
</feature>
<evidence type="ECO:0000313" key="3">
    <source>
        <dbReference type="EMBL" id="MCL7023916.1"/>
    </source>
</evidence>
<feature type="compositionally biased region" description="Basic and acidic residues" evidence="1">
    <location>
        <begin position="84"/>
        <end position="95"/>
    </location>
</feature>
<keyword evidence="2" id="KW-1133">Transmembrane helix</keyword>
<feature type="compositionally biased region" description="Polar residues" evidence="1">
    <location>
        <begin position="159"/>
        <end position="178"/>
    </location>
</feature>
<protein>
    <submittedName>
        <fullName evidence="3">Uncharacterized protein</fullName>
    </submittedName>
</protein>
<evidence type="ECO:0000256" key="2">
    <source>
        <dbReference type="SAM" id="Phobius"/>
    </source>
</evidence>
<gene>
    <name evidence="3" type="ORF">MKW94_011180</name>
</gene>
<dbReference type="EMBL" id="JAJJMA010028108">
    <property type="protein sequence ID" value="MCL7023916.1"/>
    <property type="molecule type" value="Genomic_DNA"/>
</dbReference>
<organism evidence="3 4">
    <name type="scientific">Papaver nudicaule</name>
    <name type="common">Iceland poppy</name>
    <dbReference type="NCBI Taxonomy" id="74823"/>
    <lineage>
        <taxon>Eukaryota</taxon>
        <taxon>Viridiplantae</taxon>
        <taxon>Streptophyta</taxon>
        <taxon>Embryophyta</taxon>
        <taxon>Tracheophyta</taxon>
        <taxon>Spermatophyta</taxon>
        <taxon>Magnoliopsida</taxon>
        <taxon>Ranunculales</taxon>
        <taxon>Papaveraceae</taxon>
        <taxon>Papaveroideae</taxon>
        <taxon>Papaver</taxon>
    </lineage>
</organism>
<dbReference type="Proteomes" id="UP001177140">
    <property type="component" value="Unassembled WGS sequence"/>
</dbReference>
<reference evidence="3" key="1">
    <citation type="submission" date="2022-03" db="EMBL/GenBank/DDBJ databases">
        <title>A functionally conserved STORR gene fusion in Papaver species that diverged 16.8 million years ago.</title>
        <authorList>
            <person name="Catania T."/>
        </authorList>
    </citation>
    <scope>NUCLEOTIDE SEQUENCE</scope>
    <source>
        <strain evidence="3">S-191538</strain>
    </source>
</reference>
<sequence length="185" mass="20072">MIRENGEFIIESVDGVSSWLIWIHFLVMLLLMIILVYLTVISVSDSSSSSSPPSPSSFGVGQISVNKKKYNRNNSTTSCSSPEEDIKVNEDHRENQSTSTRRGIIRSGNPVAQVNAVEALSTPAATTTTSTAYCSSYNPCYLLELGRRAFLKCLGLDDTPTTSQDSSLPNGNNGQGKLTKTDKSQ</sequence>
<keyword evidence="2" id="KW-0812">Transmembrane</keyword>
<feature type="compositionally biased region" description="Polar residues" evidence="1">
    <location>
        <begin position="72"/>
        <end position="81"/>
    </location>
</feature>
<evidence type="ECO:0000256" key="1">
    <source>
        <dbReference type="SAM" id="MobiDB-lite"/>
    </source>
</evidence>
<name>A0AA41UY83_PAPNU</name>
<dbReference type="AlphaFoldDB" id="A0AA41UY83"/>
<keyword evidence="4" id="KW-1185">Reference proteome</keyword>
<comment type="caution">
    <text evidence="3">The sequence shown here is derived from an EMBL/GenBank/DDBJ whole genome shotgun (WGS) entry which is preliminary data.</text>
</comment>